<evidence type="ECO:0000256" key="1">
    <source>
        <dbReference type="SAM" id="SignalP"/>
    </source>
</evidence>
<proteinExistence type="predicted"/>
<protein>
    <submittedName>
        <fullName evidence="2">Uncharacterized protein</fullName>
    </submittedName>
</protein>
<sequence length="144" mass="15259">MRASIMLSLLLAIGLGSLAGCSTTPPRTLVQSALADTHLGWQPAPENQLAYSVATASGIARVELQPLPDNLHTLTLELPGMRKVEGVQWRGDDGRHSMLFDGAGGPDGISLQSRGHGFRLQIKGAALDQVRSGGVLTVIDYYRG</sequence>
<organism evidence="2 3">
    <name type="scientific">Microbulbifer marinus</name>
    <dbReference type="NCBI Taxonomy" id="658218"/>
    <lineage>
        <taxon>Bacteria</taxon>
        <taxon>Pseudomonadati</taxon>
        <taxon>Pseudomonadota</taxon>
        <taxon>Gammaproteobacteria</taxon>
        <taxon>Cellvibrionales</taxon>
        <taxon>Microbulbiferaceae</taxon>
        <taxon>Microbulbifer</taxon>
    </lineage>
</organism>
<dbReference type="RefSeq" id="WP_139304776.1">
    <property type="nucleotide sequence ID" value="NZ_FNQO01000001.1"/>
</dbReference>
<dbReference type="EMBL" id="FNQO01000001">
    <property type="protein sequence ID" value="SDZ75604.1"/>
    <property type="molecule type" value="Genomic_DNA"/>
</dbReference>
<feature type="chain" id="PRO_5011473424" evidence="1">
    <location>
        <begin position="20"/>
        <end position="144"/>
    </location>
</feature>
<dbReference type="OrthoDB" id="5732182at2"/>
<dbReference type="Proteomes" id="UP000198658">
    <property type="component" value="Unassembled WGS sequence"/>
</dbReference>
<reference evidence="3" key="1">
    <citation type="submission" date="2016-10" db="EMBL/GenBank/DDBJ databases">
        <authorList>
            <person name="Varghese N."/>
            <person name="Submissions S."/>
        </authorList>
    </citation>
    <scope>NUCLEOTIDE SEQUENCE [LARGE SCALE GENOMIC DNA]</scope>
    <source>
        <strain evidence="3">CGMCC 1.10657</strain>
    </source>
</reference>
<dbReference type="PROSITE" id="PS51257">
    <property type="entry name" value="PROKAR_LIPOPROTEIN"/>
    <property type="match status" value="1"/>
</dbReference>
<dbReference type="AlphaFoldDB" id="A0A1H3VMX6"/>
<evidence type="ECO:0000313" key="3">
    <source>
        <dbReference type="Proteomes" id="UP000198658"/>
    </source>
</evidence>
<gene>
    <name evidence="2" type="ORF">SAMN05216562_0055</name>
</gene>
<evidence type="ECO:0000313" key="2">
    <source>
        <dbReference type="EMBL" id="SDZ75604.1"/>
    </source>
</evidence>
<name>A0A1H3VMX6_9GAMM</name>
<keyword evidence="1" id="KW-0732">Signal</keyword>
<keyword evidence="3" id="KW-1185">Reference proteome</keyword>
<feature type="signal peptide" evidence="1">
    <location>
        <begin position="1"/>
        <end position="19"/>
    </location>
</feature>
<accession>A0A1H3VMX6</accession>